<protein>
    <submittedName>
        <fullName evidence="1">Uncharacterized protein</fullName>
    </submittedName>
</protein>
<organism evidence="1">
    <name type="scientific">Rhizophora mucronata</name>
    <name type="common">Asiatic mangrove</name>
    <dbReference type="NCBI Taxonomy" id="61149"/>
    <lineage>
        <taxon>Eukaryota</taxon>
        <taxon>Viridiplantae</taxon>
        <taxon>Streptophyta</taxon>
        <taxon>Embryophyta</taxon>
        <taxon>Tracheophyta</taxon>
        <taxon>Spermatophyta</taxon>
        <taxon>Magnoliopsida</taxon>
        <taxon>eudicotyledons</taxon>
        <taxon>Gunneridae</taxon>
        <taxon>Pentapetalae</taxon>
        <taxon>rosids</taxon>
        <taxon>fabids</taxon>
        <taxon>Malpighiales</taxon>
        <taxon>Rhizophoraceae</taxon>
        <taxon>Rhizophora</taxon>
    </lineage>
</organism>
<evidence type="ECO:0000313" key="1">
    <source>
        <dbReference type="EMBL" id="MBX29717.1"/>
    </source>
</evidence>
<reference evidence="1" key="1">
    <citation type="submission" date="2018-02" db="EMBL/GenBank/DDBJ databases">
        <title>Rhizophora mucronata_Transcriptome.</title>
        <authorList>
            <person name="Meera S.P."/>
            <person name="Sreeshan A."/>
            <person name="Augustine A."/>
        </authorList>
    </citation>
    <scope>NUCLEOTIDE SEQUENCE</scope>
    <source>
        <tissue evidence="1">Leaf</tissue>
    </source>
</reference>
<sequence length="39" mass="4713">MIQHQIRAQNTLIEQNIGIVMEGYHFKSNFMDIKHRNKE</sequence>
<name>A0A2P2MHS1_RHIMU</name>
<dbReference type="EMBL" id="GGEC01049233">
    <property type="protein sequence ID" value="MBX29717.1"/>
    <property type="molecule type" value="Transcribed_RNA"/>
</dbReference>
<dbReference type="AlphaFoldDB" id="A0A2P2MHS1"/>
<accession>A0A2P2MHS1</accession>
<proteinExistence type="predicted"/>